<protein>
    <submittedName>
        <fullName evidence="1">Uncharacterized protein</fullName>
    </submittedName>
</protein>
<dbReference type="Proteomes" id="UP000275267">
    <property type="component" value="Unassembled WGS sequence"/>
</dbReference>
<evidence type="ECO:0000313" key="2">
    <source>
        <dbReference type="Proteomes" id="UP000275267"/>
    </source>
</evidence>
<dbReference type="EMBL" id="PQIB02000005">
    <property type="protein sequence ID" value="RLN19121.1"/>
    <property type="molecule type" value="Genomic_DNA"/>
</dbReference>
<keyword evidence="2" id="KW-1185">Reference proteome</keyword>
<gene>
    <name evidence="1" type="ORF">C2845_PM02G36760</name>
</gene>
<sequence length="120" mass="13599">MELLGLLPRQPSRRRLARRVLPILRGHQRVVGPRGCGPRLVLRGRRRRRATAALDSQCAGDHPAAECSWCAKDSARVVPALVQRCQAPALRTPRERWWPATAYGCYLRVPLFAPPARWMD</sequence>
<dbReference type="AlphaFoldDB" id="A0A3L6SDP2"/>
<reference evidence="2" key="1">
    <citation type="journal article" date="2019" name="Nat. Commun.">
        <title>The genome of broomcorn millet.</title>
        <authorList>
            <person name="Zou C."/>
            <person name="Miki D."/>
            <person name="Li D."/>
            <person name="Tang Q."/>
            <person name="Xiao L."/>
            <person name="Rajput S."/>
            <person name="Deng P."/>
            <person name="Jia W."/>
            <person name="Huang R."/>
            <person name="Zhang M."/>
            <person name="Sun Y."/>
            <person name="Hu J."/>
            <person name="Fu X."/>
            <person name="Schnable P.S."/>
            <person name="Li F."/>
            <person name="Zhang H."/>
            <person name="Feng B."/>
            <person name="Zhu X."/>
            <person name="Liu R."/>
            <person name="Schnable J.C."/>
            <person name="Zhu J.-K."/>
            <person name="Zhang H."/>
        </authorList>
    </citation>
    <scope>NUCLEOTIDE SEQUENCE [LARGE SCALE GENOMIC DNA]</scope>
</reference>
<proteinExistence type="predicted"/>
<organism evidence="1 2">
    <name type="scientific">Panicum miliaceum</name>
    <name type="common">Proso millet</name>
    <name type="synonym">Broomcorn millet</name>
    <dbReference type="NCBI Taxonomy" id="4540"/>
    <lineage>
        <taxon>Eukaryota</taxon>
        <taxon>Viridiplantae</taxon>
        <taxon>Streptophyta</taxon>
        <taxon>Embryophyta</taxon>
        <taxon>Tracheophyta</taxon>
        <taxon>Spermatophyta</taxon>
        <taxon>Magnoliopsida</taxon>
        <taxon>Liliopsida</taxon>
        <taxon>Poales</taxon>
        <taxon>Poaceae</taxon>
        <taxon>PACMAD clade</taxon>
        <taxon>Panicoideae</taxon>
        <taxon>Panicodae</taxon>
        <taxon>Paniceae</taxon>
        <taxon>Panicinae</taxon>
        <taxon>Panicum</taxon>
        <taxon>Panicum sect. Panicum</taxon>
    </lineage>
</organism>
<accession>A0A3L6SDP2</accession>
<evidence type="ECO:0000313" key="1">
    <source>
        <dbReference type="EMBL" id="RLN19121.1"/>
    </source>
</evidence>
<name>A0A3L6SDP2_PANMI</name>
<comment type="caution">
    <text evidence="1">The sequence shown here is derived from an EMBL/GenBank/DDBJ whole genome shotgun (WGS) entry which is preliminary data.</text>
</comment>